<protein>
    <submittedName>
        <fullName evidence="2">Uncharacterized protein</fullName>
    </submittedName>
</protein>
<evidence type="ECO:0000313" key="3">
    <source>
        <dbReference type="Proteomes" id="UP000254150"/>
    </source>
</evidence>
<organism evidence="2 3">
    <name type="scientific">Streptomyces griseus</name>
    <dbReference type="NCBI Taxonomy" id="1911"/>
    <lineage>
        <taxon>Bacteria</taxon>
        <taxon>Bacillati</taxon>
        <taxon>Actinomycetota</taxon>
        <taxon>Actinomycetes</taxon>
        <taxon>Kitasatosporales</taxon>
        <taxon>Streptomycetaceae</taxon>
        <taxon>Streptomyces</taxon>
    </lineage>
</organism>
<dbReference type="Proteomes" id="UP000254150">
    <property type="component" value="Unassembled WGS sequence"/>
</dbReference>
<dbReference type="AlphaFoldDB" id="A0A380MPK4"/>
<dbReference type="GeneID" id="95070320"/>
<gene>
    <name evidence="2" type="ORF">NCTC7807_00568</name>
</gene>
<reference evidence="2 3" key="1">
    <citation type="submission" date="2018-06" db="EMBL/GenBank/DDBJ databases">
        <authorList>
            <consortium name="Pathogen Informatics"/>
            <person name="Doyle S."/>
        </authorList>
    </citation>
    <scope>NUCLEOTIDE SEQUENCE [LARGE SCALE GENOMIC DNA]</scope>
    <source>
        <strain evidence="2 3">NCTC7807</strain>
    </source>
</reference>
<proteinExistence type="predicted"/>
<accession>A0A380MPK4</accession>
<sequence length="211" mass="21521">MSKYPGRGAGPAHVDPSLVRPGRGVLAGVWVAAGLLLLGALAGFVLTLVSAVDAVDRDQAFRSGGSARVEVKDGGEPAVFAQAPVSGKVNCTLDGPGEATFTRYEALYTVKLNTTSWVRLLRIEADTPGTYTLRCTDQAGSLTFAPGDGAGLGTLIGDLLLTTLLPGAAGLAVAGVAVALIIKRSRHRNRLAAQAMGQGWAPPHGGGTHQG</sequence>
<feature type="transmembrane region" description="Helical" evidence="1">
    <location>
        <begin position="25"/>
        <end position="49"/>
    </location>
</feature>
<evidence type="ECO:0000256" key="1">
    <source>
        <dbReference type="SAM" id="Phobius"/>
    </source>
</evidence>
<dbReference type="EMBL" id="UHID01000001">
    <property type="protein sequence ID" value="SUO93823.1"/>
    <property type="molecule type" value="Genomic_DNA"/>
</dbReference>
<evidence type="ECO:0000313" key="2">
    <source>
        <dbReference type="EMBL" id="SUO93823.1"/>
    </source>
</evidence>
<feature type="transmembrane region" description="Helical" evidence="1">
    <location>
        <begin position="159"/>
        <end position="182"/>
    </location>
</feature>
<keyword evidence="1" id="KW-0812">Transmembrane</keyword>
<dbReference type="RefSeq" id="WP_229830918.1">
    <property type="nucleotide sequence ID" value="NZ_UHID01000001.1"/>
</dbReference>
<name>A0A380MPK4_STRGR</name>
<keyword evidence="1" id="KW-1133">Transmembrane helix</keyword>
<keyword evidence="1" id="KW-0472">Membrane</keyword>